<protein>
    <recommendedName>
        <fullName evidence="4">Lipoprotein</fullName>
    </recommendedName>
</protein>
<evidence type="ECO:0000313" key="3">
    <source>
        <dbReference type="Proteomes" id="UP000464452"/>
    </source>
</evidence>
<reference evidence="2 3" key="1">
    <citation type="submission" date="2020-02" db="EMBL/GenBank/DDBJ databases">
        <title>Thermophilic hydrogen producing bacteria, Caloranaerobacter azorensis.</title>
        <authorList>
            <person name="Baek K."/>
        </authorList>
    </citation>
    <scope>NUCLEOTIDE SEQUENCE [LARGE SCALE GENOMIC DNA]</scope>
    <source>
        <strain evidence="2 3">T3-1</strain>
    </source>
</reference>
<evidence type="ECO:0000256" key="1">
    <source>
        <dbReference type="SAM" id="Coils"/>
    </source>
</evidence>
<dbReference type="KEGG" id="cazo:G3A45_08620"/>
<dbReference type="Proteomes" id="UP000464452">
    <property type="component" value="Chromosome"/>
</dbReference>
<gene>
    <name evidence="2" type="ORF">G3A45_08620</name>
</gene>
<evidence type="ECO:0000313" key="2">
    <source>
        <dbReference type="EMBL" id="QIB27350.1"/>
    </source>
</evidence>
<dbReference type="PROSITE" id="PS51257">
    <property type="entry name" value="PROKAR_LIPOPROTEIN"/>
    <property type="match status" value="1"/>
</dbReference>
<evidence type="ECO:0008006" key="4">
    <source>
        <dbReference type="Google" id="ProtNLM"/>
    </source>
</evidence>
<organism evidence="2 3">
    <name type="scientific">Caloranaerobacter azorensis</name>
    <dbReference type="NCBI Taxonomy" id="116090"/>
    <lineage>
        <taxon>Bacteria</taxon>
        <taxon>Bacillati</taxon>
        <taxon>Bacillota</taxon>
        <taxon>Tissierellia</taxon>
        <taxon>Tissierellales</taxon>
        <taxon>Thermohalobacteraceae</taxon>
        <taxon>Caloranaerobacter</taxon>
    </lineage>
</organism>
<dbReference type="RefSeq" id="WP_163235201.1">
    <property type="nucleotide sequence ID" value="NZ_CP048617.1"/>
</dbReference>
<dbReference type="AlphaFoldDB" id="A0A6P1YDF8"/>
<name>A0A6P1YDF8_9FIRM</name>
<keyword evidence="1" id="KW-0175">Coiled coil</keyword>
<sequence length="138" mass="16439">MRLVNRKYFRIMNSFLLLILILTLVLTGCNKRGNNFTNNAIRDKNVNSENRLPKKIDEDKKDELENIKTEWKEINKKIDKVKKEITNKKGNLREDAINNENIKNLIEQYEKEAKTMEEISDKLNKEIEKNLSIQLYKK</sequence>
<accession>A0A6P1YDF8</accession>
<proteinExistence type="predicted"/>
<dbReference type="EMBL" id="CP048617">
    <property type="protein sequence ID" value="QIB27350.1"/>
    <property type="molecule type" value="Genomic_DNA"/>
</dbReference>
<feature type="coiled-coil region" evidence="1">
    <location>
        <begin position="64"/>
        <end position="129"/>
    </location>
</feature>